<accession>A0ABX8X925</accession>
<organism evidence="5 6">
    <name type="scientific">Shewanella putrefaciens</name>
    <name type="common">Pseudomonas putrefaciens</name>
    <dbReference type="NCBI Taxonomy" id="24"/>
    <lineage>
        <taxon>Bacteria</taxon>
        <taxon>Pseudomonadati</taxon>
        <taxon>Pseudomonadota</taxon>
        <taxon>Gammaproteobacteria</taxon>
        <taxon>Alteromonadales</taxon>
        <taxon>Shewanellaceae</taxon>
        <taxon>Shewanella</taxon>
    </lineage>
</organism>
<feature type="domain" description="Dienelactone hydrolase" evidence="3">
    <location>
        <begin position="128"/>
        <end position="329"/>
    </location>
</feature>
<dbReference type="PROSITE" id="PS51318">
    <property type="entry name" value="TAT"/>
    <property type="match status" value="1"/>
</dbReference>
<dbReference type="Pfam" id="PF23678">
    <property type="entry name" value="YqhI"/>
    <property type="match status" value="1"/>
</dbReference>
<dbReference type="RefSeq" id="WP_011788319.1">
    <property type="nucleotide sequence ID" value="NZ_BMPK01000001.1"/>
</dbReference>
<dbReference type="GO" id="GO:0016787">
    <property type="term" value="F:hydrolase activity"/>
    <property type="evidence" value="ECO:0007669"/>
    <property type="project" value="UniProtKB-KW"/>
</dbReference>
<dbReference type="PANTHER" id="PTHR46623">
    <property type="entry name" value="CARBOXYMETHYLENEBUTENOLIDASE-RELATED"/>
    <property type="match status" value="1"/>
</dbReference>
<dbReference type="InterPro" id="IPR057802">
    <property type="entry name" value="YqhI_dom"/>
</dbReference>
<keyword evidence="6" id="KW-1185">Reference proteome</keyword>
<protein>
    <submittedName>
        <fullName evidence="5">Dienelactone hydrolase family protein</fullName>
    </submittedName>
</protein>
<feature type="transmembrane region" description="Helical" evidence="2">
    <location>
        <begin position="51"/>
        <end position="74"/>
    </location>
</feature>
<dbReference type="SUPFAM" id="SSF53474">
    <property type="entry name" value="alpha/beta-Hydrolases"/>
    <property type="match status" value="1"/>
</dbReference>
<keyword evidence="2" id="KW-0812">Transmembrane</keyword>
<feature type="domain" description="YqhI" evidence="4">
    <location>
        <begin position="23"/>
        <end position="52"/>
    </location>
</feature>
<dbReference type="EMBL" id="CP080635">
    <property type="protein sequence ID" value="QYX72034.1"/>
    <property type="molecule type" value="Genomic_DNA"/>
</dbReference>
<dbReference type="InterPro" id="IPR002925">
    <property type="entry name" value="Dienelactn_hydro"/>
</dbReference>
<keyword evidence="2" id="KW-1133">Transmembrane helix</keyword>
<evidence type="ECO:0000259" key="4">
    <source>
        <dbReference type="Pfam" id="PF23678"/>
    </source>
</evidence>
<evidence type="ECO:0000313" key="5">
    <source>
        <dbReference type="EMBL" id="QYX72034.1"/>
    </source>
</evidence>
<dbReference type="InterPro" id="IPR051049">
    <property type="entry name" value="Dienelactone_hydrolase-like"/>
</dbReference>
<evidence type="ECO:0000259" key="3">
    <source>
        <dbReference type="Pfam" id="PF01738"/>
    </source>
</evidence>
<evidence type="ECO:0000256" key="2">
    <source>
        <dbReference type="SAM" id="Phobius"/>
    </source>
</evidence>
<name>A0ABX8X925_SHEPU</name>
<evidence type="ECO:0000256" key="1">
    <source>
        <dbReference type="SAM" id="MobiDB-lite"/>
    </source>
</evidence>
<dbReference type="GeneID" id="67444587"/>
<reference evidence="5 6" key="1">
    <citation type="submission" date="2021-08" db="EMBL/GenBank/DDBJ databases">
        <title>Shewanella putrefaciens YZ-J, complete genome.</title>
        <authorList>
            <person name="Yi Z."/>
        </authorList>
    </citation>
    <scope>NUCLEOTIDE SEQUENCE [LARGE SCALE GENOMIC DNA]</scope>
    <source>
        <strain evidence="5 6">YZ-J</strain>
    </source>
</reference>
<dbReference type="Proteomes" id="UP000827084">
    <property type="component" value="Chromosome"/>
</dbReference>
<keyword evidence="2" id="KW-0472">Membrane</keyword>
<dbReference type="Gene3D" id="3.40.50.1820">
    <property type="entry name" value="alpha/beta hydrolase"/>
    <property type="match status" value="1"/>
</dbReference>
<evidence type="ECO:0000313" key="6">
    <source>
        <dbReference type="Proteomes" id="UP000827084"/>
    </source>
</evidence>
<gene>
    <name evidence="5" type="ORF">K3G22_14960</name>
</gene>
<dbReference type="InterPro" id="IPR029058">
    <property type="entry name" value="AB_hydrolase_fold"/>
</dbReference>
<feature type="region of interest" description="Disordered" evidence="1">
    <location>
        <begin position="1"/>
        <end position="22"/>
    </location>
</feature>
<keyword evidence="5" id="KW-0378">Hydrolase</keyword>
<dbReference type="InterPro" id="IPR006311">
    <property type="entry name" value="TAT_signal"/>
</dbReference>
<dbReference type="PANTHER" id="PTHR46623:SF6">
    <property type="entry name" value="ALPHA_BETA-HYDROLASES SUPERFAMILY PROTEIN"/>
    <property type="match status" value="1"/>
</dbReference>
<dbReference type="Pfam" id="PF01738">
    <property type="entry name" value="DLH"/>
    <property type="match status" value="1"/>
</dbReference>
<sequence length="331" mass="36389">MTQRPTQPHPTASQSSAITTNPQQPIPQEAFDWYDEYAHGIIDRREFMARLAGLVALGFTLTSLTSALLPNYALAEQVSFNDPSIKASYVKFPSPNGYGEGRGYLVVPSSLLKIEVDGKPAETLIYDTDKKAPVVLVVHENRGLNPYIEDVARRLAAQGYIAFAPDALYSLGGYPGNDDTGRAMQSNLDRAKMEQDFIAAALFLKSHPQSSGKLGAVGFCFGGYIVNMLAATIPDDLNAGVSFYGTPAAPELRSRVKGPLMLQFAELDQRINDTWAEYEAQLKANKADYVAYLYPKVNHGFHNDSTARYDKTTAEFAWSRSLDFFSKYLGG</sequence>
<proteinExistence type="predicted"/>